<evidence type="ECO:0000259" key="7">
    <source>
        <dbReference type="PROSITE" id="PS50110"/>
    </source>
</evidence>
<dbReference type="EMBL" id="JAUSUB010000014">
    <property type="protein sequence ID" value="MDQ0271444.1"/>
    <property type="molecule type" value="Genomic_DNA"/>
</dbReference>
<protein>
    <submittedName>
        <fullName evidence="8">DNA-binding response OmpR family regulator</fullName>
    </submittedName>
</protein>
<comment type="caution">
    <text evidence="8">The sequence shown here is derived from an EMBL/GenBank/DDBJ whole genome shotgun (WGS) entry which is preliminary data.</text>
</comment>
<evidence type="ECO:0000256" key="6">
    <source>
        <dbReference type="PROSITE-ProRule" id="PRU00169"/>
    </source>
</evidence>
<dbReference type="RefSeq" id="WP_307476573.1">
    <property type="nucleotide sequence ID" value="NZ_JAUSUB010000014.1"/>
</dbReference>
<organism evidence="8 9">
    <name type="scientific">Cytobacillus purgationiresistens</name>
    <dbReference type="NCBI Taxonomy" id="863449"/>
    <lineage>
        <taxon>Bacteria</taxon>
        <taxon>Bacillati</taxon>
        <taxon>Bacillota</taxon>
        <taxon>Bacilli</taxon>
        <taxon>Bacillales</taxon>
        <taxon>Bacillaceae</taxon>
        <taxon>Cytobacillus</taxon>
    </lineage>
</organism>
<keyword evidence="9" id="KW-1185">Reference proteome</keyword>
<dbReference type="PANTHER" id="PTHR48111:SF1">
    <property type="entry name" value="TWO-COMPONENT RESPONSE REGULATOR ORR33"/>
    <property type="match status" value="1"/>
</dbReference>
<sequence>MDFILDSEAILFVEDDRKIGNIIKGHLEQENFIVMTACDGEGALLLFYKEEPDLILLDLMLSKLGGMDILKK</sequence>
<gene>
    <name evidence="8" type="ORF">J2S17_003332</name>
</gene>
<feature type="modified residue" description="4-aspartylphosphate" evidence="6">
    <location>
        <position position="58"/>
    </location>
</feature>
<dbReference type="GO" id="GO:0003677">
    <property type="term" value="F:DNA binding"/>
    <property type="evidence" value="ECO:0007669"/>
    <property type="project" value="UniProtKB-KW"/>
</dbReference>
<evidence type="ECO:0000256" key="5">
    <source>
        <dbReference type="ARBA" id="ARBA00023163"/>
    </source>
</evidence>
<dbReference type="SUPFAM" id="SSF52172">
    <property type="entry name" value="CheY-like"/>
    <property type="match status" value="1"/>
</dbReference>
<dbReference type="PANTHER" id="PTHR48111">
    <property type="entry name" value="REGULATOR OF RPOS"/>
    <property type="match status" value="1"/>
</dbReference>
<feature type="domain" description="Response regulatory" evidence="7">
    <location>
        <begin position="9"/>
        <end position="72"/>
    </location>
</feature>
<evidence type="ECO:0000313" key="8">
    <source>
        <dbReference type="EMBL" id="MDQ0271444.1"/>
    </source>
</evidence>
<evidence type="ECO:0000256" key="1">
    <source>
        <dbReference type="ARBA" id="ARBA00022553"/>
    </source>
</evidence>
<keyword evidence="4 8" id="KW-0238">DNA-binding</keyword>
<accession>A0ABU0AKN3</accession>
<evidence type="ECO:0000256" key="2">
    <source>
        <dbReference type="ARBA" id="ARBA00023012"/>
    </source>
</evidence>
<dbReference type="InterPro" id="IPR001789">
    <property type="entry name" value="Sig_transdc_resp-reg_receiver"/>
</dbReference>
<dbReference type="Gene3D" id="3.40.50.2300">
    <property type="match status" value="1"/>
</dbReference>
<keyword evidence="1 6" id="KW-0597">Phosphoprotein</keyword>
<dbReference type="InterPro" id="IPR039420">
    <property type="entry name" value="WalR-like"/>
</dbReference>
<dbReference type="Pfam" id="PF00072">
    <property type="entry name" value="Response_reg"/>
    <property type="match status" value="1"/>
</dbReference>
<evidence type="ECO:0000256" key="3">
    <source>
        <dbReference type="ARBA" id="ARBA00023015"/>
    </source>
</evidence>
<proteinExistence type="predicted"/>
<dbReference type="PROSITE" id="PS50110">
    <property type="entry name" value="RESPONSE_REGULATORY"/>
    <property type="match status" value="1"/>
</dbReference>
<dbReference type="Proteomes" id="UP001238088">
    <property type="component" value="Unassembled WGS sequence"/>
</dbReference>
<keyword evidence="3" id="KW-0805">Transcription regulation</keyword>
<evidence type="ECO:0000256" key="4">
    <source>
        <dbReference type="ARBA" id="ARBA00023125"/>
    </source>
</evidence>
<name>A0ABU0AKN3_9BACI</name>
<keyword evidence="5" id="KW-0804">Transcription</keyword>
<dbReference type="InterPro" id="IPR011006">
    <property type="entry name" value="CheY-like_superfamily"/>
</dbReference>
<reference evidence="8 9" key="1">
    <citation type="submission" date="2023-07" db="EMBL/GenBank/DDBJ databases">
        <title>Genomic Encyclopedia of Type Strains, Phase IV (KMG-IV): sequencing the most valuable type-strain genomes for metagenomic binning, comparative biology and taxonomic classification.</title>
        <authorList>
            <person name="Goeker M."/>
        </authorList>
    </citation>
    <scope>NUCLEOTIDE SEQUENCE [LARGE SCALE GENOMIC DNA]</scope>
    <source>
        <strain evidence="8 9">DSM 23494</strain>
    </source>
</reference>
<keyword evidence="2" id="KW-0902">Two-component regulatory system</keyword>
<evidence type="ECO:0000313" key="9">
    <source>
        <dbReference type="Proteomes" id="UP001238088"/>
    </source>
</evidence>